<evidence type="ECO:0000313" key="2">
    <source>
        <dbReference type="EMBL" id="SLN37299.1"/>
    </source>
</evidence>
<proteinExistence type="inferred from homology"/>
<evidence type="ECO:0000256" key="1">
    <source>
        <dbReference type="ARBA" id="ARBA00006738"/>
    </source>
</evidence>
<dbReference type="SUPFAM" id="SSF52980">
    <property type="entry name" value="Restriction endonuclease-like"/>
    <property type="match status" value="1"/>
</dbReference>
<dbReference type="Gene3D" id="3.40.1350.10">
    <property type="match status" value="1"/>
</dbReference>
<evidence type="ECO:0000313" key="3">
    <source>
        <dbReference type="Proteomes" id="UP000193307"/>
    </source>
</evidence>
<sequence length="133" mass="14761">MPLDMQFIKQGPPQQRKARGALAYLSGLQAEDAVCADYIARGYVLCEMRWRGRAGEIDLIFEKSAAYIFVEVKSSSTLARAAQSLSARQLARICSSAEDYISRTPKGFLTDMRIDVALVDHMGTLEIHENASM</sequence>
<accession>A0A1Y5SDN4</accession>
<dbReference type="InterPro" id="IPR011335">
    <property type="entry name" value="Restrct_endonuc-II-like"/>
</dbReference>
<reference evidence="2 3" key="1">
    <citation type="submission" date="2017-03" db="EMBL/GenBank/DDBJ databases">
        <authorList>
            <person name="Afonso C.L."/>
            <person name="Miller P.J."/>
            <person name="Scott M.A."/>
            <person name="Spackman E."/>
            <person name="Goraichik I."/>
            <person name="Dimitrov K.M."/>
            <person name="Suarez D.L."/>
            <person name="Swayne D.E."/>
        </authorList>
    </citation>
    <scope>NUCLEOTIDE SEQUENCE [LARGE SCALE GENOMIC DNA]</scope>
    <source>
        <strain evidence="2 3">CECT 7971</strain>
    </source>
</reference>
<dbReference type="InterPro" id="IPR003509">
    <property type="entry name" value="UPF0102_YraN-like"/>
</dbReference>
<dbReference type="RefSeq" id="WP_244515492.1">
    <property type="nucleotide sequence ID" value="NZ_FNZV01000003.1"/>
</dbReference>
<dbReference type="PANTHER" id="PTHR34039">
    <property type="entry name" value="UPF0102 PROTEIN YRAN"/>
    <property type="match status" value="1"/>
</dbReference>
<gene>
    <name evidence="2" type="ORF">PAM7971_01625</name>
</gene>
<organism evidence="2 3">
    <name type="scientific">Pacificibacter marinus</name>
    <dbReference type="NCBI Taxonomy" id="658057"/>
    <lineage>
        <taxon>Bacteria</taxon>
        <taxon>Pseudomonadati</taxon>
        <taxon>Pseudomonadota</taxon>
        <taxon>Alphaproteobacteria</taxon>
        <taxon>Rhodobacterales</taxon>
        <taxon>Roseobacteraceae</taxon>
        <taxon>Pacificibacter</taxon>
    </lineage>
</organism>
<comment type="similarity">
    <text evidence="1">Belongs to the UPF0102 family.</text>
</comment>
<dbReference type="EMBL" id="FWFW01000004">
    <property type="protein sequence ID" value="SLN37299.1"/>
    <property type="molecule type" value="Genomic_DNA"/>
</dbReference>
<protein>
    <submittedName>
        <fullName evidence="2">Uncharacterized protein</fullName>
    </submittedName>
</protein>
<dbReference type="STRING" id="658057.SAMN04488032_10373"/>
<name>A0A1Y5SDN4_9RHOB</name>
<keyword evidence="3" id="KW-1185">Reference proteome</keyword>
<dbReference type="Proteomes" id="UP000193307">
    <property type="component" value="Unassembled WGS sequence"/>
</dbReference>
<dbReference type="Pfam" id="PF02021">
    <property type="entry name" value="UPF0102"/>
    <property type="match status" value="1"/>
</dbReference>
<dbReference type="PANTHER" id="PTHR34039:SF1">
    <property type="entry name" value="UPF0102 PROTEIN YRAN"/>
    <property type="match status" value="1"/>
</dbReference>
<dbReference type="InterPro" id="IPR011856">
    <property type="entry name" value="tRNA_endonuc-like_dom_sf"/>
</dbReference>
<dbReference type="GO" id="GO:0003676">
    <property type="term" value="F:nucleic acid binding"/>
    <property type="evidence" value="ECO:0007669"/>
    <property type="project" value="InterPro"/>
</dbReference>
<dbReference type="AlphaFoldDB" id="A0A1Y5SDN4"/>